<comment type="caution">
    <text evidence="2">The sequence shown here is derived from an EMBL/GenBank/DDBJ whole genome shotgun (WGS) entry which is preliminary data.</text>
</comment>
<gene>
    <name evidence="2" type="ORF">PGT21_034197</name>
</gene>
<reference evidence="2 3" key="1">
    <citation type="submission" date="2019-05" db="EMBL/GenBank/DDBJ databases">
        <title>Emergence of the Ug99 lineage of the wheat stem rust pathogen through somatic hybridization.</title>
        <authorList>
            <person name="Li F."/>
            <person name="Upadhyaya N.M."/>
            <person name="Sperschneider J."/>
            <person name="Matny O."/>
            <person name="Nguyen-Phuc H."/>
            <person name="Mago R."/>
            <person name="Raley C."/>
            <person name="Miller M.E."/>
            <person name="Silverstein K.A.T."/>
            <person name="Henningsen E."/>
            <person name="Hirsch C.D."/>
            <person name="Visser B."/>
            <person name="Pretorius Z.A."/>
            <person name="Steffenson B.J."/>
            <person name="Schwessinger B."/>
            <person name="Dodds P.N."/>
            <person name="Figueroa M."/>
        </authorList>
    </citation>
    <scope>NUCLEOTIDE SEQUENCE [LARGE SCALE GENOMIC DNA]</scope>
    <source>
        <strain evidence="2">21-0</strain>
    </source>
</reference>
<keyword evidence="3" id="KW-1185">Reference proteome</keyword>
<feature type="compositionally biased region" description="Basic and acidic residues" evidence="1">
    <location>
        <begin position="353"/>
        <end position="366"/>
    </location>
</feature>
<dbReference type="OrthoDB" id="10410309at2759"/>
<dbReference type="Proteomes" id="UP000324748">
    <property type="component" value="Unassembled WGS sequence"/>
</dbReference>
<feature type="compositionally biased region" description="Polar residues" evidence="1">
    <location>
        <begin position="43"/>
        <end position="57"/>
    </location>
</feature>
<feature type="compositionally biased region" description="Basic and acidic residues" evidence="1">
    <location>
        <begin position="96"/>
        <end position="111"/>
    </location>
</feature>
<evidence type="ECO:0000256" key="1">
    <source>
        <dbReference type="SAM" id="MobiDB-lite"/>
    </source>
</evidence>
<evidence type="ECO:0000313" key="3">
    <source>
        <dbReference type="Proteomes" id="UP000324748"/>
    </source>
</evidence>
<feature type="region of interest" description="Disordered" evidence="1">
    <location>
        <begin position="15"/>
        <end position="122"/>
    </location>
</feature>
<sequence>MHIYHAPNILTLSPKEKCNNKGTAPVPAAELTPAITRQLPQKVVSTGNQTRPSSVKTYSEAVSALEGTRSEPSKQSKATPKKPKKQFKSPEVVPSEWDRDSNSSAKQDETHSPSAQVTKSVKKVAKKVAESVKVEKIKAKKISQPDNSPSEETDKKKTNKSNDPLPNVDPFKSKEKVSKLIDKDSISHLTFKKVDQHPQNDIGTASVSKPITKRPLATNLVTYILCLELGATTQLWSRPKTLPAPLEEDILLKYPPAHHPLLQAVKLNREYYRKAEKTKDKSMKVVALRAAAGLQKDLSVSINLEEFKNLFQWDPMSEFDEYLNTQKGRRFLKERGTEVTPTPPPEVLMQPPEAERSHAQPHDQPTEHQPQTQMYYHPNGYYYPYQPMNQLPQNQCWPQQGYNQDYSTYQQGYYPPQQWVNNQTAQAEAPIPPPQTRKKESDQTPKSNRSRPNNRKAKGPNWIPPPTLKQAPRDSWEANARERR</sequence>
<feature type="compositionally biased region" description="Basic and acidic residues" evidence="1">
    <location>
        <begin position="471"/>
        <end position="484"/>
    </location>
</feature>
<feature type="region of interest" description="Disordered" evidence="1">
    <location>
        <begin position="138"/>
        <end position="174"/>
    </location>
</feature>
<proteinExistence type="predicted"/>
<accession>A0A5B0M1H1</accession>
<name>A0A5B0M1H1_PUCGR</name>
<protein>
    <submittedName>
        <fullName evidence="2">Uncharacterized protein</fullName>
    </submittedName>
</protein>
<feature type="compositionally biased region" description="Basic residues" evidence="1">
    <location>
        <begin position="448"/>
        <end position="458"/>
    </location>
</feature>
<feature type="region of interest" description="Disordered" evidence="1">
    <location>
        <begin position="427"/>
        <end position="484"/>
    </location>
</feature>
<evidence type="ECO:0000313" key="2">
    <source>
        <dbReference type="EMBL" id="KAA1069850.1"/>
    </source>
</evidence>
<feature type="region of interest" description="Disordered" evidence="1">
    <location>
        <begin position="334"/>
        <end position="378"/>
    </location>
</feature>
<dbReference type="AlphaFoldDB" id="A0A5B0M1H1"/>
<organism evidence="2 3">
    <name type="scientific">Puccinia graminis f. sp. tritici</name>
    <dbReference type="NCBI Taxonomy" id="56615"/>
    <lineage>
        <taxon>Eukaryota</taxon>
        <taxon>Fungi</taxon>
        <taxon>Dikarya</taxon>
        <taxon>Basidiomycota</taxon>
        <taxon>Pucciniomycotina</taxon>
        <taxon>Pucciniomycetes</taxon>
        <taxon>Pucciniales</taxon>
        <taxon>Pucciniaceae</taxon>
        <taxon>Puccinia</taxon>
    </lineage>
</organism>
<dbReference type="EMBL" id="VSWC01000183">
    <property type="protein sequence ID" value="KAA1069850.1"/>
    <property type="molecule type" value="Genomic_DNA"/>
</dbReference>